<dbReference type="Proteomes" id="UP000811246">
    <property type="component" value="Chromosome 16"/>
</dbReference>
<reference evidence="1" key="1">
    <citation type="submission" date="2021-01" db="EMBL/GenBank/DDBJ databases">
        <authorList>
            <person name="Lovell J.T."/>
            <person name="Bentley N."/>
            <person name="Bhattarai G."/>
            <person name="Jenkins J.W."/>
            <person name="Sreedasyam A."/>
            <person name="Alarcon Y."/>
            <person name="Bock C."/>
            <person name="Boston L."/>
            <person name="Carlson J."/>
            <person name="Cervantes K."/>
            <person name="Clermont K."/>
            <person name="Krom N."/>
            <person name="Kubenka K."/>
            <person name="Mamidi S."/>
            <person name="Mattison C."/>
            <person name="Monteros M."/>
            <person name="Pisani C."/>
            <person name="Plott C."/>
            <person name="Rajasekar S."/>
            <person name="Rhein H.S."/>
            <person name="Rohla C."/>
            <person name="Song M."/>
            <person name="Hilaire R.S."/>
            <person name="Shu S."/>
            <person name="Wells L."/>
            <person name="Wang X."/>
            <person name="Webber J."/>
            <person name="Heerema R.J."/>
            <person name="Klein P."/>
            <person name="Conner P."/>
            <person name="Grauke L."/>
            <person name="Grimwood J."/>
            <person name="Schmutz J."/>
            <person name="Randall J.J."/>
        </authorList>
    </citation>
    <scope>NUCLEOTIDE SEQUENCE</scope>
    <source>
        <tissue evidence="1">Leaf</tissue>
    </source>
</reference>
<evidence type="ECO:0000313" key="2">
    <source>
        <dbReference type="Proteomes" id="UP000811246"/>
    </source>
</evidence>
<organism evidence="1 2">
    <name type="scientific">Carya illinoinensis</name>
    <name type="common">Pecan</name>
    <dbReference type="NCBI Taxonomy" id="32201"/>
    <lineage>
        <taxon>Eukaryota</taxon>
        <taxon>Viridiplantae</taxon>
        <taxon>Streptophyta</taxon>
        <taxon>Embryophyta</taxon>
        <taxon>Tracheophyta</taxon>
        <taxon>Spermatophyta</taxon>
        <taxon>Magnoliopsida</taxon>
        <taxon>eudicotyledons</taxon>
        <taxon>Gunneridae</taxon>
        <taxon>Pentapetalae</taxon>
        <taxon>rosids</taxon>
        <taxon>fabids</taxon>
        <taxon>Fagales</taxon>
        <taxon>Juglandaceae</taxon>
        <taxon>Carya</taxon>
    </lineage>
</organism>
<comment type="caution">
    <text evidence="1">The sequence shown here is derived from an EMBL/GenBank/DDBJ whole genome shotgun (WGS) entry which is preliminary data.</text>
</comment>
<sequence length="54" mass="6205">MEGLNLLKRDSDNLRTSIKMEKKEGVFHLYQNISRLLGLGGSLFYYNGLKDSKL</sequence>
<dbReference type="AlphaFoldDB" id="A0A922D141"/>
<dbReference type="EMBL" id="CM031840">
    <property type="protein sequence ID" value="KAG6672687.1"/>
    <property type="molecule type" value="Genomic_DNA"/>
</dbReference>
<gene>
    <name evidence="1" type="ORF">I3842_16G072100</name>
</gene>
<protein>
    <submittedName>
        <fullName evidence="1">Uncharacterized protein</fullName>
    </submittedName>
</protein>
<accession>A0A922D141</accession>
<name>A0A922D141_CARIL</name>
<evidence type="ECO:0000313" key="1">
    <source>
        <dbReference type="EMBL" id="KAG6672687.1"/>
    </source>
</evidence>
<proteinExistence type="predicted"/>